<dbReference type="InterPro" id="IPR026992">
    <property type="entry name" value="DIOX_N"/>
</dbReference>
<accession>I3STJ1</accession>
<dbReference type="InterPro" id="IPR050295">
    <property type="entry name" value="Plant_2OG-oxidoreductases"/>
</dbReference>
<dbReference type="InterPro" id="IPR044861">
    <property type="entry name" value="IPNS-like_FE2OG_OXY"/>
</dbReference>
<proteinExistence type="evidence at transcript level"/>
<keyword evidence="3" id="KW-0847">Vitamin C</keyword>
<dbReference type="InterPro" id="IPR005123">
    <property type="entry name" value="Oxoglu/Fe-dep_dioxygenase_dom"/>
</dbReference>
<evidence type="ECO:0000256" key="4">
    <source>
        <dbReference type="ARBA" id="ARBA00023004"/>
    </source>
</evidence>
<dbReference type="PROSITE" id="PS51471">
    <property type="entry name" value="FE2OG_OXY"/>
    <property type="match status" value="1"/>
</dbReference>
<dbReference type="FunFam" id="2.60.120.330:FF:000018">
    <property type="entry name" value="2-oxoglutarate (2OG) and Fe(II)-dependent oxygenase superfamily protein"/>
    <property type="match status" value="1"/>
</dbReference>
<dbReference type="SUPFAM" id="SSF51197">
    <property type="entry name" value="Clavaminate synthase-like"/>
    <property type="match status" value="1"/>
</dbReference>
<feature type="domain" description="Fe2OG dioxygenase" evidence="6">
    <location>
        <begin position="204"/>
        <end position="304"/>
    </location>
</feature>
<dbReference type="GO" id="GO:0031418">
    <property type="term" value="F:L-ascorbic acid binding"/>
    <property type="evidence" value="ECO:0007669"/>
    <property type="project" value="UniProtKB-KW"/>
</dbReference>
<dbReference type="GO" id="GO:0016491">
    <property type="term" value="F:oxidoreductase activity"/>
    <property type="evidence" value="ECO:0007669"/>
    <property type="project" value="UniProtKB-KW"/>
</dbReference>
<evidence type="ECO:0000256" key="2">
    <source>
        <dbReference type="ARBA" id="ARBA00022723"/>
    </source>
</evidence>
<dbReference type="Gene3D" id="2.60.120.330">
    <property type="entry name" value="B-lactam Antibiotic, Isopenicillin N Synthase, Chain"/>
    <property type="match status" value="1"/>
</dbReference>
<reference evidence="7" key="1">
    <citation type="submission" date="2012-05" db="EMBL/GenBank/DDBJ databases">
        <authorList>
            <person name="Krishnakumar V."/>
            <person name="Cheung F."/>
            <person name="Xiao Y."/>
            <person name="Chan A."/>
            <person name="Moskal W.A."/>
            <person name="Town C.D."/>
        </authorList>
    </citation>
    <scope>NUCLEOTIDE SEQUENCE</scope>
</reference>
<dbReference type="AlphaFoldDB" id="I3STJ1"/>
<dbReference type="Pfam" id="PF03171">
    <property type="entry name" value="2OG-FeII_Oxy"/>
    <property type="match status" value="1"/>
</dbReference>
<evidence type="ECO:0000256" key="5">
    <source>
        <dbReference type="RuleBase" id="RU003682"/>
    </source>
</evidence>
<dbReference type="InterPro" id="IPR027443">
    <property type="entry name" value="IPNS-like_sf"/>
</dbReference>
<sequence length="356" mass="39859">MGSNDLLVSEEQSLLKSVEQMSKEGDEPPSAYHVVEGLNGFGSNKDSSTQTPIPIIDVSLLSSEDELRKLRSALSSAGLFQAIGHGMSVSYLDKMREVVKQFFALPVEEKNKCARAVNDHEGYGCDTIVSEKQVLDWSYRMYLQVSPEEIRKLSVWPQNPPEFGEVLVEYAKKVKSIVDDLLRSMARSLDLEEGSFLDQFGEKSTLATRINFYPPCSRPDLVLGCKPHTDGSGITVLLQDKEVEGLQVQIDDKWVNVPTIPDALFINIGDQMQIISNGVFKSPMHRVVTNTEKLRMSLVVFNVPDAENEIGPVEGLINETRPRLYRNIKDYLMINYSCYQEGKIPLETIKVAHNSA</sequence>
<dbReference type="Pfam" id="PF14226">
    <property type="entry name" value="DIOX_N"/>
    <property type="match status" value="1"/>
</dbReference>
<protein>
    <recommendedName>
        <fullName evidence="6">Fe2OG dioxygenase domain-containing protein</fullName>
    </recommendedName>
</protein>
<dbReference type="EMBL" id="BT143789">
    <property type="protein sequence ID" value="AFK43583.1"/>
    <property type="molecule type" value="mRNA"/>
</dbReference>
<evidence type="ECO:0000256" key="3">
    <source>
        <dbReference type="ARBA" id="ARBA00022896"/>
    </source>
</evidence>
<dbReference type="GO" id="GO:0046872">
    <property type="term" value="F:metal ion binding"/>
    <property type="evidence" value="ECO:0007669"/>
    <property type="project" value="UniProtKB-KW"/>
</dbReference>
<evidence type="ECO:0000256" key="1">
    <source>
        <dbReference type="ARBA" id="ARBA00008056"/>
    </source>
</evidence>
<dbReference type="PANTHER" id="PTHR47991">
    <property type="entry name" value="OXOGLUTARATE/IRON-DEPENDENT DIOXYGENASE"/>
    <property type="match status" value="1"/>
</dbReference>
<organism evidence="7">
    <name type="scientific">Lotus japonicus</name>
    <name type="common">Lotus corniculatus var. japonicus</name>
    <dbReference type="NCBI Taxonomy" id="34305"/>
    <lineage>
        <taxon>Eukaryota</taxon>
        <taxon>Viridiplantae</taxon>
        <taxon>Streptophyta</taxon>
        <taxon>Embryophyta</taxon>
        <taxon>Tracheophyta</taxon>
        <taxon>Spermatophyta</taxon>
        <taxon>Magnoliopsida</taxon>
        <taxon>eudicotyledons</taxon>
        <taxon>Gunneridae</taxon>
        <taxon>Pentapetalae</taxon>
        <taxon>rosids</taxon>
        <taxon>fabids</taxon>
        <taxon>Fabales</taxon>
        <taxon>Fabaceae</taxon>
        <taxon>Papilionoideae</taxon>
        <taxon>50 kb inversion clade</taxon>
        <taxon>NPAAA clade</taxon>
        <taxon>Hologalegina</taxon>
        <taxon>robinioid clade</taxon>
        <taxon>Loteae</taxon>
        <taxon>Lotus</taxon>
    </lineage>
</organism>
<keyword evidence="4 5" id="KW-0408">Iron</keyword>
<evidence type="ECO:0000313" key="7">
    <source>
        <dbReference type="EMBL" id="AFK43583.1"/>
    </source>
</evidence>
<name>I3STJ1_LOTJA</name>
<keyword evidence="5" id="KW-0560">Oxidoreductase</keyword>
<evidence type="ECO:0000259" key="6">
    <source>
        <dbReference type="PROSITE" id="PS51471"/>
    </source>
</evidence>
<keyword evidence="2 5" id="KW-0479">Metal-binding</keyword>
<comment type="similarity">
    <text evidence="1 5">Belongs to the iron/ascorbate-dependent oxidoreductase family.</text>
</comment>